<sequence>MASRPIVPRQARVAIKQQKKAGAVVAEGKNRHALNDIGNLVTVNGVDGKPQPQISRPITRSFCAQLLANAQAAAENNKPVQKKVTVKPKAQAQQPQPQPRPQEVIELSPDTEKEKVAANKKKKEGEVSAKKKSQTLTSVLTARSKIVDIDAKDANNDLAGVEYVEDIYKFYKLVENESRPCSYIHTQTEITERMRAILVDWLIDVHQEFELSQETLYLTINIIDRFLSVKVVSRRELQLVGMGAMLIASKYEEIWAPEVNDLVRIADNAYSHQEVLAMEKTILRKLEWTLTVPTYYVFLVRFIKASIPDQDMENTVYFLAELGMMHYDTLMFSPSMVAASAVYAARCTLNRSPAWTDTLRFHTGFSETQLMDCARLLVYFHSKASENRLQVVHKKYARTQRGSVSLLPPAKSLLSGDRSAGGPMKNTA</sequence>
<dbReference type="EMBL" id="CM039175">
    <property type="protein sequence ID" value="KAH9738830.1"/>
    <property type="molecule type" value="Genomic_DNA"/>
</dbReference>
<protein>
    <submittedName>
        <fullName evidence="1">Cyclin-B1-2</fullName>
    </submittedName>
</protein>
<keyword evidence="2" id="KW-1185">Reference proteome</keyword>
<name>A0ACB8K241_CITSI</name>
<evidence type="ECO:0000313" key="1">
    <source>
        <dbReference type="EMBL" id="KAH9738830.1"/>
    </source>
</evidence>
<reference evidence="2" key="1">
    <citation type="journal article" date="2023" name="Hortic. Res.">
        <title>A chromosome-level phased genome enabling allele-level studies in sweet orange: a case study on citrus Huanglongbing tolerance.</title>
        <authorList>
            <person name="Wu B."/>
            <person name="Yu Q."/>
            <person name="Deng Z."/>
            <person name="Duan Y."/>
            <person name="Luo F."/>
            <person name="Gmitter F. Jr."/>
        </authorList>
    </citation>
    <scope>NUCLEOTIDE SEQUENCE [LARGE SCALE GENOMIC DNA]</scope>
    <source>
        <strain evidence="2">cv. Valencia</strain>
    </source>
</reference>
<dbReference type="Proteomes" id="UP000829398">
    <property type="component" value="Chromosome 6"/>
</dbReference>
<gene>
    <name evidence="1" type="ORF">KPL71_018922</name>
</gene>
<comment type="caution">
    <text evidence="1">The sequence shown here is derived from an EMBL/GenBank/DDBJ whole genome shotgun (WGS) entry which is preliminary data.</text>
</comment>
<proteinExistence type="predicted"/>
<accession>A0ACB8K241</accession>
<evidence type="ECO:0000313" key="2">
    <source>
        <dbReference type="Proteomes" id="UP000829398"/>
    </source>
</evidence>
<organism evidence="1 2">
    <name type="scientific">Citrus sinensis</name>
    <name type="common">Sweet orange</name>
    <name type="synonym">Citrus aurantium var. sinensis</name>
    <dbReference type="NCBI Taxonomy" id="2711"/>
    <lineage>
        <taxon>Eukaryota</taxon>
        <taxon>Viridiplantae</taxon>
        <taxon>Streptophyta</taxon>
        <taxon>Embryophyta</taxon>
        <taxon>Tracheophyta</taxon>
        <taxon>Spermatophyta</taxon>
        <taxon>Magnoliopsida</taxon>
        <taxon>eudicotyledons</taxon>
        <taxon>Gunneridae</taxon>
        <taxon>Pentapetalae</taxon>
        <taxon>rosids</taxon>
        <taxon>malvids</taxon>
        <taxon>Sapindales</taxon>
        <taxon>Rutaceae</taxon>
        <taxon>Aurantioideae</taxon>
        <taxon>Citrus</taxon>
    </lineage>
</organism>